<evidence type="ECO:0000313" key="5">
    <source>
        <dbReference type="Proteomes" id="UP001497480"/>
    </source>
</evidence>
<dbReference type="InterPro" id="IPR009072">
    <property type="entry name" value="Histone-fold"/>
</dbReference>
<keyword evidence="5" id="KW-1185">Reference proteome</keyword>
<dbReference type="SUPFAM" id="SSF47113">
    <property type="entry name" value="Histone-fold"/>
    <property type="match status" value="1"/>
</dbReference>
<evidence type="ECO:0000313" key="4">
    <source>
        <dbReference type="EMBL" id="CAL0319675.1"/>
    </source>
</evidence>
<accession>A0AAV1XD47</accession>
<proteinExistence type="inferred from homology"/>
<dbReference type="Gene3D" id="1.10.20.10">
    <property type="entry name" value="Histone, subunit A"/>
    <property type="match status" value="1"/>
</dbReference>
<dbReference type="AlphaFoldDB" id="A0AAV1XD47"/>
<dbReference type="PRINTS" id="PR00622">
    <property type="entry name" value="HISTONEH3"/>
</dbReference>
<comment type="similarity">
    <text evidence="1">Belongs to the histone H3 family.</text>
</comment>
<dbReference type="InterPro" id="IPR007125">
    <property type="entry name" value="H2A/H2B/H3"/>
</dbReference>
<dbReference type="EMBL" id="CAXHTB010000014">
    <property type="protein sequence ID" value="CAL0319675.1"/>
    <property type="molecule type" value="Genomic_DNA"/>
</dbReference>
<dbReference type="SMART" id="SM00428">
    <property type="entry name" value="H3"/>
    <property type="match status" value="1"/>
</dbReference>
<dbReference type="Proteomes" id="UP001497480">
    <property type="component" value="Unassembled WGS sequence"/>
</dbReference>
<evidence type="ECO:0000259" key="3">
    <source>
        <dbReference type="Pfam" id="PF00125"/>
    </source>
</evidence>
<evidence type="ECO:0000256" key="1">
    <source>
        <dbReference type="ARBA" id="ARBA00010343"/>
    </source>
</evidence>
<name>A0AAV1XD47_LUPLU</name>
<reference evidence="4 5" key="1">
    <citation type="submission" date="2024-03" db="EMBL/GenBank/DDBJ databases">
        <authorList>
            <person name="Martinez-Hernandez J."/>
        </authorList>
    </citation>
    <scope>NUCLEOTIDE SEQUENCE [LARGE SCALE GENOMIC DNA]</scope>
</reference>
<dbReference type="GO" id="GO:0046982">
    <property type="term" value="F:protein heterodimerization activity"/>
    <property type="evidence" value="ECO:0007669"/>
    <property type="project" value="InterPro"/>
</dbReference>
<keyword evidence="2" id="KW-0007">Acetylation</keyword>
<dbReference type="GO" id="GO:0000786">
    <property type="term" value="C:nucleosome"/>
    <property type="evidence" value="ECO:0007669"/>
    <property type="project" value="InterPro"/>
</dbReference>
<sequence length="52" mass="6000">MAIATLQEAKEAYLVKLFEDTFFCALHAKRVTIVPDDMKLAMRMKGEKLQRV</sequence>
<gene>
    <name evidence="4" type="ORF">LLUT_LOCUS20735</name>
</gene>
<feature type="domain" description="Core Histone H2A/H2B/H3" evidence="3">
    <location>
        <begin position="1"/>
        <end position="43"/>
    </location>
</feature>
<dbReference type="Pfam" id="PF00125">
    <property type="entry name" value="Histone"/>
    <property type="match status" value="1"/>
</dbReference>
<dbReference type="PANTHER" id="PTHR11426">
    <property type="entry name" value="HISTONE H3"/>
    <property type="match status" value="1"/>
</dbReference>
<protein>
    <recommendedName>
        <fullName evidence="3">Core Histone H2A/H2B/H3 domain-containing protein</fullName>
    </recommendedName>
</protein>
<evidence type="ECO:0000256" key="2">
    <source>
        <dbReference type="ARBA" id="ARBA00022990"/>
    </source>
</evidence>
<comment type="caution">
    <text evidence="4">The sequence shown here is derived from an EMBL/GenBank/DDBJ whole genome shotgun (WGS) entry which is preliminary data.</text>
</comment>
<dbReference type="InterPro" id="IPR000164">
    <property type="entry name" value="Histone_H3/CENP-A"/>
</dbReference>
<organism evidence="4 5">
    <name type="scientific">Lupinus luteus</name>
    <name type="common">European yellow lupine</name>
    <dbReference type="NCBI Taxonomy" id="3873"/>
    <lineage>
        <taxon>Eukaryota</taxon>
        <taxon>Viridiplantae</taxon>
        <taxon>Streptophyta</taxon>
        <taxon>Embryophyta</taxon>
        <taxon>Tracheophyta</taxon>
        <taxon>Spermatophyta</taxon>
        <taxon>Magnoliopsida</taxon>
        <taxon>eudicotyledons</taxon>
        <taxon>Gunneridae</taxon>
        <taxon>Pentapetalae</taxon>
        <taxon>rosids</taxon>
        <taxon>fabids</taxon>
        <taxon>Fabales</taxon>
        <taxon>Fabaceae</taxon>
        <taxon>Papilionoideae</taxon>
        <taxon>50 kb inversion clade</taxon>
        <taxon>genistoids sensu lato</taxon>
        <taxon>core genistoids</taxon>
        <taxon>Genisteae</taxon>
        <taxon>Lupinus</taxon>
    </lineage>
</organism>
<dbReference type="GO" id="GO:0003677">
    <property type="term" value="F:DNA binding"/>
    <property type="evidence" value="ECO:0007669"/>
    <property type="project" value="InterPro"/>
</dbReference>
<dbReference type="GO" id="GO:0030527">
    <property type="term" value="F:structural constituent of chromatin"/>
    <property type="evidence" value="ECO:0007669"/>
    <property type="project" value="InterPro"/>
</dbReference>